<reference evidence="1 2" key="1">
    <citation type="submission" date="2018-03" db="EMBL/GenBank/DDBJ databases">
        <title>Genome sequencing of Ottowia sp.</title>
        <authorList>
            <person name="Kim S.-J."/>
            <person name="Heo J."/>
            <person name="Kwon S.-W."/>
        </authorList>
    </citation>
    <scope>NUCLEOTIDE SEQUENCE [LARGE SCALE GENOMIC DNA]</scope>
    <source>
        <strain evidence="1 2">KADR8-3</strain>
    </source>
</reference>
<gene>
    <name evidence="1" type="ORF">C6570_05765</name>
</gene>
<dbReference type="PROSITE" id="PS51257">
    <property type="entry name" value="PROKAR_LIPOPROTEIN"/>
    <property type="match status" value="1"/>
</dbReference>
<dbReference type="KEGG" id="otk:C6570_05765"/>
<protein>
    <recommendedName>
        <fullName evidence="3">Lipoprotein</fullName>
    </recommendedName>
</protein>
<dbReference type="Proteomes" id="UP000239709">
    <property type="component" value="Chromosome"/>
</dbReference>
<dbReference type="AlphaFoldDB" id="A0A2S0MDA9"/>
<evidence type="ECO:0000313" key="1">
    <source>
        <dbReference type="EMBL" id="AVO33810.1"/>
    </source>
</evidence>
<organism evidence="1 2">
    <name type="scientific">Ottowia oryzae</name>
    <dbReference type="NCBI Taxonomy" id="2109914"/>
    <lineage>
        <taxon>Bacteria</taxon>
        <taxon>Pseudomonadati</taxon>
        <taxon>Pseudomonadota</taxon>
        <taxon>Betaproteobacteria</taxon>
        <taxon>Burkholderiales</taxon>
        <taxon>Comamonadaceae</taxon>
        <taxon>Ottowia</taxon>
    </lineage>
</organism>
<evidence type="ECO:0008006" key="3">
    <source>
        <dbReference type="Google" id="ProtNLM"/>
    </source>
</evidence>
<evidence type="ECO:0000313" key="2">
    <source>
        <dbReference type="Proteomes" id="UP000239709"/>
    </source>
</evidence>
<keyword evidence="2" id="KW-1185">Reference proteome</keyword>
<proteinExistence type="predicted"/>
<accession>A0A2S0MDA9</accession>
<dbReference type="EMBL" id="CP027666">
    <property type="protein sequence ID" value="AVO33810.1"/>
    <property type="molecule type" value="Genomic_DNA"/>
</dbReference>
<name>A0A2S0MDA9_9BURK</name>
<sequence>MEAPDMRTQPRSARFALSAIVIASLAACGGGNDDDGGNTPPASESRSGVVVADQPVSGVTVCLDLNANGACDTGEPAAQTDAQGAYSVKTTAAQSSASVIALMTQAAGASSPYVLRQVPGKGGQINPLTTLVAAGVAAGMTEAAARSNTAVQLGIAEAKIDNFQDDPANDPARVQDNARTMARMVAAALQRGAVLEVGDQTAASADAPGDLANLSFGSPQDYYYRVIHTPAKAAGATPVVFNDLRTLVSQGAPVTDVAASYRSIYLTPTGWKRCNAASAHIVTRGNPYRATYCETEVTAAYVVPTDVSGQRMADVVTAMRADGAANTLNTDSDAAPLLSAVGGAVFPANSAVRSRTSLMLNQHYLVNNTNADFRPASEATTLEEFIAAYPATKVNLANGRGTRTLGYGATTSRTQRFAFTGVSSAVAGTVQYYDCALDATETNVSDCAATGTGTYTISTVSGSRIMSFTGYAPAPAYRYVDSYAQITTPSGERIARVRSPKLDSTYAASATKRLNPTAWAAMKSTLGL</sequence>